<dbReference type="Proteomes" id="UP000179786">
    <property type="component" value="Unassembled WGS sequence"/>
</dbReference>
<dbReference type="EMBL" id="MKJU01000006">
    <property type="protein sequence ID" value="OHU92681.1"/>
    <property type="molecule type" value="Genomic_DNA"/>
</dbReference>
<evidence type="ECO:0000313" key="1">
    <source>
        <dbReference type="EMBL" id="OHU92681.1"/>
    </source>
</evidence>
<accession>A0A1S1MZ75</accession>
<dbReference type="STRING" id="1859457.BET10_04285"/>
<reference evidence="1 2" key="1">
    <citation type="submission" date="2016-09" db="EMBL/GenBank/DDBJ databases">
        <title>Pseudoalteromonas amylolytica sp. nov., isolated from the surface seawater.</title>
        <authorList>
            <person name="Wu Y.-H."/>
            <person name="Cheng H."/>
            <person name="Jin X.-B."/>
            <person name="Wang C.-S."/>
            <person name="Xu X.-W."/>
        </authorList>
    </citation>
    <scope>NUCLEOTIDE SEQUENCE [LARGE SCALE GENOMIC DNA]</scope>
    <source>
        <strain evidence="1 2">JW1</strain>
    </source>
</reference>
<keyword evidence="2" id="KW-1185">Reference proteome</keyword>
<name>A0A1S1MZ75_9GAMM</name>
<sequence>MKNLLILFGVVIAALCWMAHVVISSYPDVNDKEVALADISIKQDMPLDITALSKNLGVEFIALDAKEVDFPQFLEAKFSLNAIYTSGDLAVARVKVSQSNSNEILNLRAGDTLYQYQVVKIDVNSITLSTNDKNTEAVQLKMFKPLTVSIKTPETNGEV</sequence>
<dbReference type="OrthoDB" id="6290859at2"/>
<dbReference type="RefSeq" id="WP_070983239.1">
    <property type="nucleotide sequence ID" value="NZ_MKJU01000006.1"/>
</dbReference>
<gene>
    <name evidence="1" type="ORF">BET10_04285</name>
</gene>
<comment type="caution">
    <text evidence="1">The sequence shown here is derived from an EMBL/GenBank/DDBJ whole genome shotgun (WGS) entry which is preliminary data.</text>
</comment>
<organism evidence="1 2">
    <name type="scientific">Pseudoalteromonas amylolytica</name>
    <dbReference type="NCBI Taxonomy" id="1859457"/>
    <lineage>
        <taxon>Bacteria</taxon>
        <taxon>Pseudomonadati</taxon>
        <taxon>Pseudomonadota</taxon>
        <taxon>Gammaproteobacteria</taxon>
        <taxon>Alteromonadales</taxon>
        <taxon>Pseudoalteromonadaceae</taxon>
        <taxon>Pseudoalteromonas</taxon>
    </lineage>
</organism>
<proteinExistence type="predicted"/>
<protein>
    <submittedName>
        <fullName evidence="1">Uncharacterized protein</fullName>
    </submittedName>
</protein>
<evidence type="ECO:0000313" key="2">
    <source>
        <dbReference type="Proteomes" id="UP000179786"/>
    </source>
</evidence>
<dbReference type="AlphaFoldDB" id="A0A1S1MZ75"/>